<keyword evidence="5" id="KW-0460">Magnesium</keyword>
<evidence type="ECO:0000256" key="5">
    <source>
        <dbReference type="ARBA" id="ARBA00022842"/>
    </source>
</evidence>
<dbReference type="RefSeq" id="WP_210060910.1">
    <property type="nucleotide sequence ID" value="NZ_JAGGLJ010000010.1"/>
</dbReference>
<sequence>MKINEIKEFMKNHKMDVVGIKDKFSVFIPLIKVDGEIHILYEVRSMTLRNQPGEVSFPGGRIEKGESYIEAAVRETCEELLLEESDIEVYGKGNCLVSPYSAIIYSVVGEIKKDVKEIFPSEDEVDRIFTVPLNYFLENEPEIYEMQLGVTETSEFPYHLVPQGKNYKFKRGIDKIHFYKYKNKVIWGFTAKMTADFIKELKEKDK</sequence>
<feature type="domain" description="Nudix hydrolase" evidence="7">
    <location>
        <begin position="21"/>
        <end position="166"/>
    </location>
</feature>
<dbReference type="PROSITE" id="PS51462">
    <property type="entry name" value="NUDIX"/>
    <property type="match status" value="1"/>
</dbReference>
<dbReference type="PANTHER" id="PTHR12992:SF11">
    <property type="entry name" value="MITOCHONDRIAL COENZYME A DIPHOSPHATASE NUDT8"/>
    <property type="match status" value="1"/>
</dbReference>
<dbReference type="Gene3D" id="3.90.79.10">
    <property type="entry name" value="Nucleoside Triphosphate Pyrophosphohydrolase"/>
    <property type="match status" value="1"/>
</dbReference>
<dbReference type="InterPro" id="IPR000086">
    <property type="entry name" value="NUDIX_hydrolase_dom"/>
</dbReference>
<accession>A0ABS4KEM8</accession>
<evidence type="ECO:0000313" key="9">
    <source>
        <dbReference type="Proteomes" id="UP001519306"/>
    </source>
</evidence>
<comment type="cofactor">
    <cofactor evidence="2">
        <name>Mg(2+)</name>
        <dbReference type="ChEBI" id="CHEBI:18420"/>
    </cofactor>
</comment>
<keyword evidence="3" id="KW-0479">Metal-binding</keyword>
<organism evidence="8 9">
    <name type="scientific">Peptoniphilus stercorisuis</name>
    <dbReference type="NCBI Taxonomy" id="1436965"/>
    <lineage>
        <taxon>Bacteria</taxon>
        <taxon>Bacillati</taxon>
        <taxon>Bacillota</taxon>
        <taxon>Tissierellia</taxon>
        <taxon>Tissierellales</taxon>
        <taxon>Peptoniphilaceae</taxon>
        <taxon>Peptoniphilus</taxon>
    </lineage>
</organism>
<evidence type="ECO:0000256" key="4">
    <source>
        <dbReference type="ARBA" id="ARBA00022801"/>
    </source>
</evidence>
<evidence type="ECO:0000256" key="1">
    <source>
        <dbReference type="ARBA" id="ARBA00001936"/>
    </source>
</evidence>
<dbReference type="InterPro" id="IPR015797">
    <property type="entry name" value="NUDIX_hydrolase-like_dom_sf"/>
</dbReference>
<evidence type="ECO:0000256" key="3">
    <source>
        <dbReference type="ARBA" id="ARBA00022723"/>
    </source>
</evidence>
<protein>
    <submittedName>
        <fullName evidence="8">8-oxo-dGTP pyrophosphatase MutT (NUDIX family)</fullName>
    </submittedName>
</protein>
<evidence type="ECO:0000313" key="8">
    <source>
        <dbReference type="EMBL" id="MBP2025621.1"/>
    </source>
</evidence>
<evidence type="ECO:0000259" key="7">
    <source>
        <dbReference type="PROSITE" id="PS51462"/>
    </source>
</evidence>
<dbReference type="Pfam" id="PF00293">
    <property type="entry name" value="NUDIX"/>
    <property type="match status" value="1"/>
</dbReference>
<comment type="cofactor">
    <cofactor evidence="1">
        <name>Mn(2+)</name>
        <dbReference type="ChEBI" id="CHEBI:29035"/>
    </cofactor>
</comment>
<dbReference type="SUPFAM" id="SSF55811">
    <property type="entry name" value="Nudix"/>
    <property type="match status" value="1"/>
</dbReference>
<dbReference type="PANTHER" id="PTHR12992">
    <property type="entry name" value="NUDIX HYDROLASE"/>
    <property type="match status" value="1"/>
</dbReference>
<keyword evidence="9" id="KW-1185">Reference proteome</keyword>
<keyword evidence="6" id="KW-0464">Manganese</keyword>
<reference evidence="8 9" key="1">
    <citation type="submission" date="2021-03" db="EMBL/GenBank/DDBJ databases">
        <title>Genomic Encyclopedia of Type Strains, Phase IV (KMG-IV): sequencing the most valuable type-strain genomes for metagenomic binning, comparative biology and taxonomic classification.</title>
        <authorList>
            <person name="Goeker M."/>
        </authorList>
    </citation>
    <scope>NUCLEOTIDE SEQUENCE [LARGE SCALE GENOMIC DNA]</scope>
    <source>
        <strain evidence="8 9">DSM 27563</strain>
    </source>
</reference>
<dbReference type="EMBL" id="JAGGLJ010000010">
    <property type="protein sequence ID" value="MBP2025621.1"/>
    <property type="molecule type" value="Genomic_DNA"/>
</dbReference>
<dbReference type="CDD" id="cd03426">
    <property type="entry name" value="NUDIX_CoAse_Nudt7"/>
    <property type="match status" value="1"/>
</dbReference>
<evidence type="ECO:0000256" key="6">
    <source>
        <dbReference type="ARBA" id="ARBA00023211"/>
    </source>
</evidence>
<comment type="caution">
    <text evidence="8">The sequence shown here is derived from an EMBL/GenBank/DDBJ whole genome shotgun (WGS) entry which is preliminary data.</text>
</comment>
<proteinExistence type="predicted"/>
<evidence type="ECO:0000256" key="2">
    <source>
        <dbReference type="ARBA" id="ARBA00001946"/>
    </source>
</evidence>
<name>A0ABS4KEM8_9FIRM</name>
<keyword evidence="4" id="KW-0378">Hydrolase</keyword>
<dbReference type="InterPro" id="IPR045121">
    <property type="entry name" value="CoAse"/>
</dbReference>
<dbReference type="Proteomes" id="UP001519306">
    <property type="component" value="Unassembled WGS sequence"/>
</dbReference>
<gene>
    <name evidence="8" type="ORF">J2Z71_001164</name>
</gene>